<dbReference type="InterPro" id="IPR000182">
    <property type="entry name" value="GNAT_dom"/>
</dbReference>
<evidence type="ECO:0000256" key="2">
    <source>
        <dbReference type="ARBA" id="ARBA00023315"/>
    </source>
</evidence>
<dbReference type="RefSeq" id="WP_006803707.1">
    <property type="nucleotide sequence ID" value="NZ_GG700632.1"/>
</dbReference>
<dbReference type="GO" id="GO:0016747">
    <property type="term" value="F:acyltransferase activity, transferring groups other than amino-acyl groups"/>
    <property type="evidence" value="ECO:0007669"/>
    <property type="project" value="InterPro"/>
</dbReference>
<organism evidence="4 5">
    <name type="scientific">Leptotrichia hofstadii F0254</name>
    <dbReference type="NCBI Taxonomy" id="634994"/>
    <lineage>
        <taxon>Bacteria</taxon>
        <taxon>Fusobacteriati</taxon>
        <taxon>Fusobacteriota</taxon>
        <taxon>Fusobacteriia</taxon>
        <taxon>Fusobacteriales</taxon>
        <taxon>Leptotrichiaceae</taxon>
        <taxon>Leptotrichia</taxon>
    </lineage>
</organism>
<reference evidence="4 5" key="1">
    <citation type="submission" date="2009-09" db="EMBL/GenBank/DDBJ databases">
        <authorList>
            <person name="Weinstock G."/>
            <person name="Sodergren E."/>
            <person name="Clifton S."/>
            <person name="Fulton L."/>
            <person name="Fulton B."/>
            <person name="Courtney L."/>
            <person name="Fronick C."/>
            <person name="Harrison M."/>
            <person name="Strong C."/>
            <person name="Farmer C."/>
            <person name="Delahaunty K."/>
            <person name="Markovic C."/>
            <person name="Hall O."/>
            <person name="Minx P."/>
            <person name="Tomlinson C."/>
            <person name="Mitreva M."/>
            <person name="Nelson J."/>
            <person name="Hou S."/>
            <person name="Wollam A."/>
            <person name="Pepin K.H."/>
            <person name="Johnson M."/>
            <person name="Bhonagiri V."/>
            <person name="Nash W.E."/>
            <person name="Warren W."/>
            <person name="Chinwalla A."/>
            <person name="Mardis E.R."/>
            <person name="Wilson R.K."/>
        </authorList>
    </citation>
    <scope>NUCLEOTIDE SEQUENCE [LARGE SCALE GENOMIC DNA]</scope>
    <source>
        <strain evidence="4 5">F0254</strain>
    </source>
</reference>
<dbReference type="STRING" id="634994.GCWU000323_00372"/>
<feature type="domain" description="N-acetyltransferase" evidence="3">
    <location>
        <begin position="2"/>
        <end position="170"/>
    </location>
</feature>
<dbReference type="EMBL" id="ACVB02000006">
    <property type="protein sequence ID" value="EEX75772.1"/>
    <property type="molecule type" value="Genomic_DNA"/>
</dbReference>
<evidence type="ECO:0000313" key="5">
    <source>
        <dbReference type="Proteomes" id="UP000006233"/>
    </source>
</evidence>
<dbReference type="Pfam" id="PF00583">
    <property type="entry name" value="Acetyltransf_1"/>
    <property type="match status" value="1"/>
</dbReference>
<dbReference type="AlphaFoldDB" id="C9MV02"/>
<protein>
    <submittedName>
        <fullName evidence="4">Acetyltransferase, GNAT family</fullName>
    </submittedName>
</protein>
<dbReference type="PROSITE" id="PS51186">
    <property type="entry name" value="GNAT"/>
    <property type="match status" value="1"/>
</dbReference>
<name>C9MV02_9FUSO</name>
<evidence type="ECO:0000256" key="1">
    <source>
        <dbReference type="ARBA" id="ARBA00022679"/>
    </source>
</evidence>
<dbReference type="InterPro" id="IPR016181">
    <property type="entry name" value="Acyl_CoA_acyltransferase"/>
</dbReference>
<dbReference type="eggNOG" id="COG0456">
    <property type="taxonomic scope" value="Bacteria"/>
</dbReference>
<evidence type="ECO:0000259" key="3">
    <source>
        <dbReference type="PROSITE" id="PS51186"/>
    </source>
</evidence>
<accession>C9MV02</accession>
<evidence type="ECO:0000313" key="4">
    <source>
        <dbReference type="EMBL" id="EEX75772.1"/>
    </source>
</evidence>
<dbReference type="PANTHER" id="PTHR42919">
    <property type="entry name" value="N-ALPHA-ACETYLTRANSFERASE"/>
    <property type="match status" value="1"/>
</dbReference>
<sequence>MKGIRLCTENDIEKLMEIGEKTFKETFEEENMQEDIENYCRENFSYEKISSEINDKNSRYFVFEEENQVVGYMKVNFFGSQTEDGYENSLELQRIYVLKSYKGKGIGKKFMEVAIDLAYENDLEYVWLGVWEHNYKAIEFYKKKGFEKFGEHVFVLGEDEQVDYLMKLEI</sequence>
<comment type="caution">
    <text evidence="4">The sequence shown here is derived from an EMBL/GenBank/DDBJ whole genome shotgun (WGS) entry which is preliminary data.</text>
</comment>
<dbReference type="PANTHER" id="PTHR42919:SF8">
    <property type="entry name" value="N-ALPHA-ACETYLTRANSFERASE 50"/>
    <property type="match status" value="1"/>
</dbReference>
<dbReference type="Gene3D" id="3.40.630.30">
    <property type="match status" value="1"/>
</dbReference>
<dbReference type="Proteomes" id="UP000006233">
    <property type="component" value="Unassembled WGS sequence"/>
</dbReference>
<keyword evidence="2" id="KW-0012">Acyltransferase</keyword>
<proteinExistence type="predicted"/>
<keyword evidence="1 4" id="KW-0808">Transferase</keyword>
<dbReference type="HOGENOM" id="CLU_013985_18_0_0"/>
<dbReference type="InterPro" id="IPR051556">
    <property type="entry name" value="N-term/lysine_N-AcTrnsfr"/>
</dbReference>
<gene>
    <name evidence="4" type="ORF">GCWU000323_00372</name>
</gene>
<dbReference type="SUPFAM" id="SSF55729">
    <property type="entry name" value="Acyl-CoA N-acyltransferases (Nat)"/>
    <property type="match status" value="1"/>
</dbReference>
<dbReference type="CDD" id="cd04301">
    <property type="entry name" value="NAT_SF"/>
    <property type="match status" value="1"/>
</dbReference>